<keyword evidence="2" id="KW-1185">Reference proteome</keyword>
<dbReference type="Proteomes" id="UP000199595">
    <property type="component" value="Unassembled WGS sequence"/>
</dbReference>
<proteinExistence type="predicted"/>
<evidence type="ECO:0000313" key="1">
    <source>
        <dbReference type="EMBL" id="SDW15163.1"/>
    </source>
</evidence>
<dbReference type="AlphaFoldDB" id="A0A1H2R6S6"/>
<gene>
    <name evidence="1" type="ORF">SAMN05444411_101166</name>
</gene>
<name>A0A1H2R6S6_9FLAO</name>
<evidence type="ECO:0000313" key="2">
    <source>
        <dbReference type="Proteomes" id="UP000199595"/>
    </source>
</evidence>
<reference evidence="1 2" key="1">
    <citation type="submission" date="2016-10" db="EMBL/GenBank/DDBJ databases">
        <authorList>
            <person name="de Groot N.N."/>
        </authorList>
    </citation>
    <scope>NUCLEOTIDE SEQUENCE [LARGE SCALE GENOMIC DNA]</scope>
    <source>
        <strain evidence="1 2">DSM 24956</strain>
    </source>
</reference>
<protein>
    <submittedName>
        <fullName evidence="1">Uncharacterized protein</fullName>
    </submittedName>
</protein>
<dbReference type="OrthoDB" id="1430864at2"/>
<dbReference type="PROSITE" id="PS51257">
    <property type="entry name" value="PROKAR_LIPOPROTEIN"/>
    <property type="match status" value="1"/>
</dbReference>
<sequence length="177" mass="19768">MKNTIKLLTAVLIIAFTFTSCDEDDIKSIADVTVETSLSETFGLNFKAETQEEINESMTINLADNNSIAEYLNKLKKIKITKITYEITEFSGDNYTEMNVGYYINGNTIVAPKNYNVNDSKGVEYEIIDSDILQTISTTLLNNKQVTLELKGDYQSLQNATGKITVTVYFEATANPL</sequence>
<dbReference type="STRING" id="762486.SAMN05444411_101166"/>
<accession>A0A1H2R6S6</accession>
<dbReference type="RefSeq" id="WP_090118739.1">
    <property type="nucleotide sequence ID" value="NZ_FNNJ01000001.1"/>
</dbReference>
<organism evidence="1 2">
    <name type="scientific">Lutibacter oricola</name>
    <dbReference type="NCBI Taxonomy" id="762486"/>
    <lineage>
        <taxon>Bacteria</taxon>
        <taxon>Pseudomonadati</taxon>
        <taxon>Bacteroidota</taxon>
        <taxon>Flavobacteriia</taxon>
        <taxon>Flavobacteriales</taxon>
        <taxon>Flavobacteriaceae</taxon>
        <taxon>Lutibacter</taxon>
    </lineage>
</organism>
<dbReference type="EMBL" id="FNNJ01000001">
    <property type="protein sequence ID" value="SDW15163.1"/>
    <property type="molecule type" value="Genomic_DNA"/>
</dbReference>